<comment type="subcellular location">
    <subcellularLocation>
        <location evidence="1">Plastid</location>
        <location evidence="1">Chloroplast</location>
    </subcellularLocation>
</comment>
<dbReference type="InterPro" id="IPR047187">
    <property type="entry name" value="SF1_C_Upf1"/>
</dbReference>
<comment type="similarity">
    <text evidence="2">Belongs to the DNA2/NAM7 helicase family.</text>
</comment>
<dbReference type="SUPFAM" id="SSF52540">
    <property type="entry name" value="P-loop containing nucleoside triphosphate hydrolases"/>
    <property type="match status" value="1"/>
</dbReference>
<dbReference type="RefSeq" id="XP_005828581.1">
    <property type="nucleotide sequence ID" value="XM_005828524.1"/>
</dbReference>
<dbReference type="InterPro" id="IPR050534">
    <property type="entry name" value="Coronavir_polyprotein_1ab"/>
</dbReference>
<dbReference type="InterPro" id="IPR027417">
    <property type="entry name" value="P-loop_NTPase"/>
</dbReference>
<feature type="region of interest" description="Disordered" evidence="7">
    <location>
        <begin position="1"/>
        <end position="20"/>
    </location>
</feature>
<evidence type="ECO:0000256" key="5">
    <source>
        <dbReference type="ARBA" id="ARBA00022806"/>
    </source>
</evidence>
<reference evidence="10 12" key="1">
    <citation type="journal article" date="2012" name="Nature">
        <title>Algal genomes reveal evolutionary mosaicism and the fate of nucleomorphs.</title>
        <authorList>
            <consortium name="DOE Joint Genome Institute"/>
            <person name="Curtis B.A."/>
            <person name="Tanifuji G."/>
            <person name="Burki F."/>
            <person name="Gruber A."/>
            <person name="Irimia M."/>
            <person name="Maruyama S."/>
            <person name="Arias M.C."/>
            <person name="Ball S.G."/>
            <person name="Gile G.H."/>
            <person name="Hirakawa Y."/>
            <person name="Hopkins J.F."/>
            <person name="Kuo A."/>
            <person name="Rensing S.A."/>
            <person name="Schmutz J."/>
            <person name="Symeonidi A."/>
            <person name="Elias M."/>
            <person name="Eveleigh R.J."/>
            <person name="Herman E.K."/>
            <person name="Klute M.J."/>
            <person name="Nakayama T."/>
            <person name="Obornik M."/>
            <person name="Reyes-Prieto A."/>
            <person name="Armbrust E.V."/>
            <person name="Aves S.J."/>
            <person name="Beiko R.G."/>
            <person name="Coutinho P."/>
            <person name="Dacks J.B."/>
            <person name="Durnford D.G."/>
            <person name="Fast N.M."/>
            <person name="Green B.R."/>
            <person name="Grisdale C.J."/>
            <person name="Hempel F."/>
            <person name="Henrissat B."/>
            <person name="Hoppner M.P."/>
            <person name="Ishida K."/>
            <person name="Kim E."/>
            <person name="Koreny L."/>
            <person name="Kroth P.G."/>
            <person name="Liu Y."/>
            <person name="Malik S.B."/>
            <person name="Maier U.G."/>
            <person name="McRose D."/>
            <person name="Mock T."/>
            <person name="Neilson J.A."/>
            <person name="Onodera N.T."/>
            <person name="Poole A.M."/>
            <person name="Pritham E.J."/>
            <person name="Richards T.A."/>
            <person name="Rocap G."/>
            <person name="Roy S.W."/>
            <person name="Sarai C."/>
            <person name="Schaack S."/>
            <person name="Shirato S."/>
            <person name="Slamovits C.H."/>
            <person name="Spencer D.F."/>
            <person name="Suzuki S."/>
            <person name="Worden A.Z."/>
            <person name="Zauner S."/>
            <person name="Barry K."/>
            <person name="Bell C."/>
            <person name="Bharti A.K."/>
            <person name="Crow J.A."/>
            <person name="Grimwood J."/>
            <person name="Kramer R."/>
            <person name="Lindquist E."/>
            <person name="Lucas S."/>
            <person name="Salamov A."/>
            <person name="McFadden G.I."/>
            <person name="Lane C.E."/>
            <person name="Keeling P.J."/>
            <person name="Gray M.W."/>
            <person name="Grigoriev I.V."/>
            <person name="Archibald J.M."/>
        </authorList>
    </citation>
    <scope>NUCLEOTIDE SEQUENCE</scope>
    <source>
        <strain evidence="10 12">CCMP2712</strain>
    </source>
</reference>
<organism evidence="10">
    <name type="scientific">Guillardia theta (strain CCMP2712)</name>
    <name type="common">Cryptophyte</name>
    <dbReference type="NCBI Taxonomy" id="905079"/>
    <lineage>
        <taxon>Eukaryota</taxon>
        <taxon>Cryptophyceae</taxon>
        <taxon>Pyrenomonadales</taxon>
        <taxon>Geminigeraceae</taxon>
        <taxon>Guillardia</taxon>
    </lineage>
</organism>
<dbReference type="PANTHER" id="PTHR43788">
    <property type="entry name" value="DNA2/NAM7 HELICASE FAMILY MEMBER"/>
    <property type="match status" value="1"/>
</dbReference>
<dbReference type="EMBL" id="JH993022">
    <property type="protein sequence ID" value="EKX41601.1"/>
    <property type="molecule type" value="Genomic_DNA"/>
</dbReference>
<dbReference type="CDD" id="cd18808">
    <property type="entry name" value="SF1_C_Upf1"/>
    <property type="match status" value="1"/>
</dbReference>
<evidence type="ECO:0000313" key="11">
    <source>
        <dbReference type="EnsemblProtists" id="EKX41601"/>
    </source>
</evidence>
<dbReference type="eggNOG" id="KOG1802">
    <property type="taxonomic scope" value="Eukaryota"/>
</dbReference>
<dbReference type="Proteomes" id="UP000011087">
    <property type="component" value="Unassembled WGS sequence"/>
</dbReference>
<dbReference type="GO" id="GO:0005524">
    <property type="term" value="F:ATP binding"/>
    <property type="evidence" value="ECO:0007669"/>
    <property type="project" value="UniProtKB-KW"/>
</dbReference>
<feature type="compositionally biased region" description="Basic and acidic residues" evidence="7">
    <location>
        <begin position="7"/>
        <end position="20"/>
    </location>
</feature>
<evidence type="ECO:0000313" key="12">
    <source>
        <dbReference type="Proteomes" id="UP000011087"/>
    </source>
</evidence>
<dbReference type="EnsemblProtists" id="EKX41601">
    <property type="protein sequence ID" value="EKX41601"/>
    <property type="gene ID" value="GUITHDRAFT_74611"/>
</dbReference>
<reference evidence="11" key="3">
    <citation type="submission" date="2015-06" db="UniProtKB">
        <authorList>
            <consortium name="EnsemblProtists"/>
        </authorList>
    </citation>
    <scope>IDENTIFICATION</scope>
</reference>
<evidence type="ECO:0000259" key="9">
    <source>
        <dbReference type="Pfam" id="PF13087"/>
    </source>
</evidence>
<dbReference type="InterPro" id="IPR041677">
    <property type="entry name" value="DNA2/NAM7_AAA_11"/>
</dbReference>
<gene>
    <name evidence="10" type="ORF">GUITHDRAFT_74611</name>
</gene>
<evidence type="ECO:0008006" key="13">
    <source>
        <dbReference type="Google" id="ProtNLM"/>
    </source>
</evidence>
<dbReference type="AlphaFoldDB" id="L1IZC8"/>
<dbReference type="HOGENOM" id="CLU_001666_0_0_1"/>
<dbReference type="PANTHER" id="PTHR43788:SF13">
    <property type="entry name" value="REGULATOR OF NONSENSE TRANSCRIPTS 1"/>
    <property type="match status" value="1"/>
</dbReference>
<dbReference type="OrthoDB" id="6513042at2759"/>
<dbReference type="GeneID" id="17298201"/>
<accession>L1IZC8</accession>
<name>L1IZC8_GUITC</name>
<dbReference type="PaxDb" id="55529-EKX41601"/>
<reference evidence="12" key="2">
    <citation type="submission" date="2012-11" db="EMBL/GenBank/DDBJ databases">
        <authorList>
            <person name="Kuo A."/>
            <person name="Curtis B.A."/>
            <person name="Tanifuji G."/>
            <person name="Burki F."/>
            <person name="Gruber A."/>
            <person name="Irimia M."/>
            <person name="Maruyama S."/>
            <person name="Arias M.C."/>
            <person name="Ball S.G."/>
            <person name="Gile G.H."/>
            <person name="Hirakawa Y."/>
            <person name="Hopkins J.F."/>
            <person name="Rensing S.A."/>
            <person name="Schmutz J."/>
            <person name="Symeonidi A."/>
            <person name="Elias M."/>
            <person name="Eveleigh R.J."/>
            <person name="Herman E.K."/>
            <person name="Klute M.J."/>
            <person name="Nakayama T."/>
            <person name="Obornik M."/>
            <person name="Reyes-Prieto A."/>
            <person name="Armbrust E.V."/>
            <person name="Aves S.J."/>
            <person name="Beiko R.G."/>
            <person name="Coutinho P."/>
            <person name="Dacks J.B."/>
            <person name="Durnford D.G."/>
            <person name="Fast N.M."/>
            <person name="Green B.R."/>
            <person name="Grisdale C."/>
            <person name="Hempe F."/>
            <person name="Henrissat B."/>
            <person name="Hoppner M.P."/>
            <person name="Ishida K.-I."/>
            <person name="Kim E."/>
            <person name="Koreny L."/>
            <person name="Kroth P.G."/>
            <person name="Liu Y."/>
            <person name="Malik S.-B."/>
            <person name="Maier U.G."/>
            <person name="McRose D."/>
            <person name="Mock T."/>
            <person name="Neilson J.A."/>
            <person name="Onodera N.T."/>
            <person name="Poole A.M."/>
            <person name="Pritham E.J."/>
            <person name="Richards T.A."/>
            <person name="Rocap G."/>
            <person name="Roy S.W."/>
            <person name="Sarai C."/>
            <person name="Schaack S."/>
            <person name="Shirato S."/>
            <person name="Slamovits C.H."/>
            <person name="Spencer D.F."/>
            <person name="Suzuki S."/>
            <person name="Worden A.Z."/>
            <person name="Zauner S."/>
            <person name="Barry K."/>
            <person name="Bell C."/>
            <person name="Bharti A.K."/>
            <person name="Crow J.A."/>
            <person name="Grimwood J."/>
            <person name="Kramer R."/>
            <person name="Lindquist E."/>
            <person name="Lucas S."/>
            <person name="Salamov A."/>
            <person name="McFadden G.I."/>
            <person name="Lane C.E."/>
            <person name="Keeling P.J."/>
            <person name="Gray M.W."/>
            <person name="Grigoriev I.V."/>
            <person name="Archibald J.M."/>
        </authorList>
    </citation>
    <scope>NUCLEOTIDE SEQUENCE</scope>
    <source>
        <strain evidence="12">CCMP2712</strain>
    </source>
</reference>
<evidence type="ECO:0000259" key="8">
    <source>
        <dbReference type="Pfam" id="PF13086"/>
    </source>
</evidence>
<keyword evidence="6" id="KW-0067">ATP-binding</keyword>
<proteinExistence type="inferred from homology"/>
<dbReference type="GO" id="GO:0005694">
    <property type="term" value="C:chromosome"/>
    <property type="evidence" value="ECO:0007669"/>
    <property type="project" value="UniProtKB-ARBA"/>
</dbReference>
<dbReference type="GO" id="GO:0043139">
    <property type="term" value="F:5'-3' DNA helicase activity"/>
    <property type="evidence" value="ECO:0007669"/>
    <property type="project" value="TreeGrafter"/>
</dbReference>
<protein>
    <recommendedName>
        <fullName evidence="13">DNA2/NAM7 helicase-like C-terminal domain-containing protein</fullName>
    </recommendedName>
</protein>
<dbReference type="FunFam" id="3.40.50.300:FF:000326">
    <property type="entry name" value="P-loop containing nucleoside triphosphate hydrolase"/>
    <property type="match status" value="1"/>
</dbReference>
<feature type="non-terminal residue" evidence="10">
    <location>
        <position position="309"/>
    </location>
</feature>
<feature type="domain" description="DNA2/NAM7 helicase helicase" evidence="8">
    <location>
        <begin position="11"/>
        <end position="99"/>
    </location>
</feature>
<dbReference type="Pfam" id="PF13087">
    <property type="entry name" value="AAA_12"/>
    <property type="match status" value="1"/>
</dbReference>
<feature type="domain" description="DNA2/NAM7 helicase-like C-terminal" evidence="9">
    <location>
        <begin position="106"/>
        <end position="305"/>
    </location>
</feature>
<dbReference type="OMA" id="HESICHF"/>
<dbReference type="Pfam" id="PF13086">
    <property type="entry name" value="AAA_11"/>
    <property type="match status" value="1"/>
</dbReference>
<sequence>MDLELDPAERQKRKERQERDQDNFIRDEILDNAEVICAQMITAGGDFLFRQLGSFDAILVDEVAQCTEINTIVPIVQRGCSRLVLSGDHCQLPPTVQSEEAEERGMSVSLYARLVREGLEAKFLDTQFRSHPKLMEFSSKMVYDGRLKDGIRGEERPALQGFVWPRRDVPVAFVDMGRGYHEQQQGESKANPKEVEKLLQVLIMVLRKKNLRPRDVGVVTPYMAQVRLLKRSWHSLCARENLDQAEARELEIASVDNFQGREKELILFSAVRSNQRGMVGFLRDWRRLNVMLTRARRGLIVFGSSHTLR</sequence>
<keyword evidence="5" id="KW-0347">Helicase</keyword>
<evidence type="ECO:0000256" key="3">
    <source>
        <dbReference type="ARBA" id="ARBA00022741"/>
    </source>
</evidence>
<dbReference type="Gene3D" id="3.40.50.300">
    <property type="entry name" value="P-loop containing nucleotide triphosphate hydrolases"/>
    <property type="match status" value="2"/>
</dbReference>
<evidence type="ECO:0000256" key="4">
    <source>
        <dbReference type="ARBA" id="ARBA00022801"/>
    </source>
</evidence>
<keyword evidence="3" id="KW-0547">Nucleotide-binding</keyword>
<keyword evidence="12" id="KW-1185">Reference proteome</keyword>
<dbReference type="GO" id="GO:0009507">
    <property type="term" value="C:chloroplast"/>
    <property type="evidence" value="ECO:0007669"/>
    <property type="project" value="UniProtKB-SubCell"/>
</dbReference>
<evidence type="ECO:0000256" key="7">
    <source>
        <dbReference type="SAM" id="MobiDB-lite"/>
    </source>
</evidence>
<evidence type="ECO:0000256" key="2">
    <source>
        <dbReference type="ARBA" id="ARBA00007913"/>
    </source>
</evidence>
<keyword evidence="4" id="KW-0378">Hydrolase</keyword>
<evidence type="ECO:0000256" key="1">
    <source>
        <dbReference type="ARBA" id="ARBA00004229"/>
    </source>
</evidence>
<dbReference type="GO" id="GO:0016787">
    <property type="term" value="F:hydrolase activity"/>
    <property type="evidence" value="ECO:0007669"/>
    <property type="project" value="UniProtKB-KW"/>
</dbReference>
<dbReference type="InterPro" id="IPR041679">
    <property type="entry name" value="DNA2/NAM7-like_C"/>
</dbReference>
<evidence type="ECO:0000313" key="10">
    <source>
        <dbReference type="EMBL" id="EKX41601.1"/>
    </source>
</evidence>
<dbReference type="KEGG" id="gtt:GUITHDRAFT_74611"/>
<evidence type="ECO:0000256" key="6">
    <source>
        <dbReference type="ARBA" id="ARBA00022840"/>
    </source>
</evidence>
<dbReference type="STRING" id="905079.L1IZC8"/>